<dbReference type="SUPFAM" id="SSF50814">
    <property type="entry name" value="Lipocalins"/>
    <property type="match status" value="1"/>
</dbReference>
<evidence type="ECO:0000259" key="4">
    <source>
        <dbReference type="Pfam" id="PF09223"/>
    </source>
</evidence>
<comment type="caution">
    <text evidence="5">The sequence shown here is derived from an EMBL/GenBank/DDBJ whole genome shotgun (WGS) entry which is preliminary data.</text>
</comment>
<evidence type="ECO:0000256" key="1">
    <source>
        <dbReference type="ARBA" id="ARBA00022729"/>
    </source>
</evidence>
<evidence type="ECO:0000256" key="2">
    <source>
        <dbReference type="ARBA" id="ARBA00022833"/>
    </source>
</evidence>
<proteinExistence type="predicted"/>
<keyword evidence="1" id="KW-0732">Signal</keyword>
<dbReference type="RefSeq" id="WP_197115079.1">
    <property type="nucleotide sequence ID" value="NZ_JACBXQ010000002.1"/>
</dbReference>
<feature type="domain" description="ZinT" evidence="4">
    <location>
        <begin position="119"/>
        <end position="297"/>
    </location>
</feature>
<dbReference type="Pfam" id="PF09223">
    <property type="entry name" value="ZinT"/>
    <property type="match status" value="1"/>
</dbReference>
<dbReference type="EMBL" id="JACBXQ010000002">
    <property type="protein sequence ID" value="MBG9986163.1"/>
    <property type="molecule type" value="Genomic_DNA"/>
</dbReference>
<evidence type="ECO:0000313" key="6">
    <source>
        <dbReference type="Proteomes" id="UP000721415"/>
    </source>
</evidence>
<protein>
    <submittedName>
        <fullName evidence="5">ZinT/AdcA family metal-binding protein</fullName>
    </submittedName>
</protein>
<evidence type="ECO:0000256" key="3">
    <source>
        <dbReference type="SAM" id="MobiDB-lite"/>
    </source>
</evidence>
<accession>A0ABS0LPT9</accession>
<keyword evidence="2" id="KW-0862">Zinc</keyword>
<dbReference type="Pfam" id="PF04270">
    <property type="entry name" value="Strep_his_triad"/>
    <property type="match status" value="1"/>
</dbReference>
<dbReference type="SUPFAM" id="SSF142887">
    <property type="entry name" value="PhtA domain-like"/>
    <property type="match status" value="1"/>
</dbReference>
<dbReference type="InterPro" id="IPR015304">
    <property type="entry name" value="ZinT_dom"/>
</dbReference>
<dbReference type="InterPro" id="IPR037228">
    <property type="entry name" value="PhtA_dom_sf"/>
</dbReference>
<gene>
    <name evidence="5" type="ORF">HZY91_04550</name>
</gene>
<dbReference type="Gene3D" id="3.10.50.90">
    <property type="match status" value="1"/>
</dbReference>
<sequence length="297" mass="34454">MKKKLIPSLLAPFIIGGLSLQLSSVLTPIVAESSTEDVNQHEHQHQEHEEHNNEEHHHDHEFEFTVENVVKKEDDHYIMAHGDHFHTIPISELTEEQIAATDKFLAAHPEVTEAYEKAHNIHAGYFENDQVEDRSLEEWAGDWQSVLPYLEDGTLDMVMEKKAESGEKTADEYKEYYLTGYASDVDHLTITKDEITFKKGDKNSTGQYEYTGYEILEYEKGNRGVRFLFTKVEGDEEAPKSIQFSDHNISPTEDLTHFHIFFSNESHQELLKEMDNWPTFYPTEWTADEILVDQLNH</sequence>
<keyword evidence="6" id="KW-1185">Reference proteome</keyword>
<name>A0ABS0LPT9_9LACT</name>
<reference evidence="5 6" key="1">
    <citation type="submission" date="2020-07" db="EMBL/GenBank/DDBJ databases">
        <title>Facklamia lactis sp. nov., isolated from raw milk.</title>
        <authorList>
            <person name="Doll E.V."/>
            <person name="Huptas C."/>
            <person name="Staib L."/>
            <person name="Wenning M."/>
            <person name="Scherer S."/>
        </authorList>
    </citation>
    <scope>NUCLEOTIDE SEQUENCE [LARGE SCALE GENOMIC DNA]</scope>
    <source>
        <strain evidence="5 6">DSM 111018</strain>
    </source>
</reference>
<feature type="compositionally biased region" description="Basic and acidic residues" evidence="3">
    <location>
        <begin position="38"/>
        <end position="58"/>
    </location>
</feature>
<organism evidence="5 6">
    <name type="scientific">Facklamia lactis</name>
    <dbReference type="NCBI Taxonomy" id="2749967"/>
    <lineage>
        <taxon>Bacteria</taxon>
        <taxon>Bacillati</taxon>
        <taxon>Bacillota</taxon>
        <taxon>Bacilli</taxon>
        <taxon>Lactobacillales</taxon>
        <taxon>Aerococcaceae</taxon>
        <taxon>Facklamia</taxon>
    </lineage>
</organism>
<feature type="region of interest" description="Disordered" evidence="3">
    <location>
        <begin position="34"/>
        <end position="58"/>
    </location>
</feature>
<dbReference type="InterPro" id="IPR006270">
    <property type="entry name" value="Strep_his_triad_rpt"/>
</dbReference>
<dbReference type="Proteomes" id="UP000721415">
    <property type="component" value="Unassembled WGS sequence"/>
</dbReference>
<evidence type="ECO:0000313" key="5">
    <source>
        <dbReference type="EMBL" id="MBG9986163.1"/>
    </source>
</evidence>
<dbReference type="InterPro" id="IPR012674">
    <property type="entry name" value="Calycin"/>
</dbReference>
<dbReference type="Gene3D" id="2.40.128.20">
    <property type="match status" value="1"/>
</dbReference>